<evidence type="ECO:0000313" key="4">
    <source>
        <dbReference type="Proteomes" id="UP000277864"/>
    </source>
</evidence>
<keyword evidence="4" id="KW-1185">Reference proteome</keyword>
<name>A0A429Z4B7_9ENTE</name>
<sequence length="568" mass="67021">MGSSLNRVTVHEEKEPVIYNRAQHVVLMHPVNDTKDRTEQQVVLTCEPQGMDFDTLKLVSEDVLNYWPRYFYSYELNQSFYYEALNGDFLLYINYLLPVNKQEVLPESMFHKKLIRLFSVSLQQIIRQIIFAQEEELYQVKHNQKELQEQIMRQKEKWQNWMAEKETELIGWQKKCHQLEEVVETLSNENTQLAQSLKEMKEVYGVYQKQNNDLMAAIDLIQEKQQQIEKQMQREKELTQALTGRERKETQDVQLEEETALTEQETFLAEEKQVALEETTSTEEVASESLVLGSHVEVNLEKQETDVPPFHVWQDFVLPQQPVEESVTIDIPDLEPIEKEINNEEVPEILETEEPSVEEKVVEVEETTEIEPVLEPEEVTEEFDEDVTIELDLPEELLLPEEQEKSDLDVTEKMAPAEEATETTSSQSHSAPVLQQPLTDLAGKTYTNLMEIEQGIVEGFLTISHLPSDDRVKISIEQFRVVRQELDFLEAHYEQLQDNHQLATNYPYSLEWCQPYLQRLSIFQQEMPHQVFKNMFVKKHYYTDSQTYQQFVLYDLLYQYLNHYINEF</sequence>
<feature type="region of interest" description="Disordered" evidence="2">
    <location>
        <begin position="398"/>
        <end position="434"/>
    </location>
</feature>
<organism evidence="3 4">
    <name type="scientific">Vagococcus humatus</name>
    <dbReference type="NCBI Taxonomy" id="1889241"/>
    <lineage>
        <taxon>Bacteria</taxon>
        <taxon>Bacillati</taxon>
        <taxon>Bacillota</taxon>
        <taxon>Bacilli</taxon>
        <taxon>Lactobacillales</taxon>
        <taxon>Enterococcaceae</taxon>
        <taxon>Vagococcus</taxon>
    </lineage>
</organism>
<feature type="coiled-coil region" evidence="1">
    <location>
        <begin position="137"/>
        <end position="241"/>
    </location>
</feature>
<dbReference type="AlphaFoldDB" id="A0A429Z4B7"/>
<evidence type="ECO:0000256" key="1">
    <source>
        <dbReference type="SAM" id="Coils"/>
    </source>
</evidence>
<dbReference type="RefSeq" id="WP_125944007.1">
    <property type="nucleotide sequence ID" value="NZ_PXZH01000008.1"/>
</dbReference>
<proteinExistence type="predicted"/>
<evidence type="ECO:0000313" key="3">
    <source>
        <dbReference type="EMBL" id="RST88527.1"/>
    </source>
</evidence>
<dbReference type="Proteomes" id="UP000277864">
    <property type="component" value="Unassembled WGS sequence"/>
</dbReference>
<feature type="compositionally biased region" description="Basic and acidic residues" evidence="2">
    <location>
        <begin position="402"/>
        <end position="416"/>
    </location>
</feature>
<keyword evidence="1" id="KW-0175">Coiled coil</keyword>
<dbReference type="EMBL" id="PXZH01000008">
    <property type="protein sequence ID" value="RST88527.1"/>
    <property type="molecule type" value="Genomic_DNA"/>
</dbReference>
<comment type="caution">
    <text evidence="3">The sequence shown here is derived from an EMBL/GenBank/DDBJ whole genome shotgun (WGS) entry which is preliminary data.</text>
</comment>
<gene>
    <name evidence="3" type="ORF">C7P63_09960</name>
</gene>
<reference evidence="3 4" key="1">
    <citation type="submission" date="2018-03" db="EMBL/GenBank/DDBJ databases">
        <authorList>
            <person name="Gulvik C.A."/>
        </authorList>
    </citation>
    <scope>NUCLEOTIDE SEQUENCE [LARGE SCALE GENOMIC DNA]</scope>
    <source>
        <strain evidence="3 4">JCM 31581</strain>
    </source>
</reference>
<evidence type="ECO:0000256" key="2">
    <source>
        <dbReference type="SAM" id="MobiDB-lite"/>
    </source>
</evidence>
<accession>A0A429Z4B7</accession>
<protein>
    <submittedName>
        <fullName evidence="3">Uncharacterized protein</fullName>
    </submittedName>
</protein>